<reference evidence="18 20" key="2">
    <citation type="journal article" date="2013" name="Nature">
        <title>Insights into bilaterian evolution from three spiralian genomes.</title>
        <authorList>
            <person name="Simakov O."/>
            <person name="Marletaz F."/>
            <person name="Cho S.J."/>
            <person name="Edsinger-Gonzales E."/>
            <person name="Havlak P."/>
            <person name="Hellsten U."/>
            <person name="Kuo D.H."/>
            <person name="Larsson T."/>
            <person name="Lv J."/>
            <person name="Arendt D."/>
            <person name="Savage R."/>
            <person name="Osoegawa K."/>
            <person name="de Jong P."/>
            <person name="Grimwood J."/>
            <person name="Chapman J.A."/>
            <person name="Shapiro H."/>
            <person name="Aerts A."/>
            <person name="Otillar R.P."/>
            <person name="Terry A.Y."/>
            <person name="Boore J.L."/>
            <person name="Grigoriev I.V."/>
            <person name="Lindberg D.R."/>
            <person name="Seaver E.C."/>
            <person name="Weisblat D.A."/>
            <person name="Putnam N.H."/>
            <person name="Rokhsar D.S."/>
        </authorList>
    </citation>
    <scope>NUCLEOTIDE SEQUENCE</scope>
    <source>
        <strain evidence="18 20">I ESC-2004</strain>
    </source>
</reference>
<evidence type="ECO:0000256" key="12">
    <source>
        <dbReference type="ARBA" id="ARBA00023180"/>
    </source>
</evidence>
<dbReference type="EMBL" id="KB294746">
    <property type="protein sequence ID" value="ELU14152.1"/>
    <property type="molecule type" value="Genomic_DNA"/>
</dbReference>
<dbReference type="CDD" id="cd16012">
    <property type="entry name" value="ALP"/>
    <property type="match status" value="1"/>
</dbReference>
<keyword evidence="6" id="KW-0336">GPI-anchor</keyword>
<feature type="active site" description="Phosphoserine intermediate" evidence="14">
    <location>
        <position position="153"/>
    </location>
</feature>
<evidence type="ECO:0000256" key="16">
    <source>
        <dbReference type="RuleBase" id="RU003946"/>
    </source>
</evidence>
<keyword evidence="13" id="KW-0449">Lipoprotein</keyword>
<dbReference type="SMART" id="SM00098">
    <property type="entry name" value="alkPPc"/>
    <property type="match status" value="1"/>
</dbReference>
<dbReference type="GO" id="GO:0098552">
    <property type="term" value="C:side of membrane"/>
    <property type="evidence" value="ECO:0007669"/>
    <property type="project" value="UniProtKB-KW"/>
</dbReference>
<feature type="binding site" evidence="15">
    <location>
        <position position="103"/>
    </location>
    <ligand>
        <name>Mg(2+)</name>
        <dbReference type="ChEBI" id="CHEBI:18420"/>
    </ligand>
</feature>
<dbReference type="GO" id="GO:0046872">
    <property type="term" value="F:metal ion binding"/>
    <property type="evidence" value="ECO:0007669"/>
    <property type="project" value="UniProtKB-KW"/>
</dbReference>
<dbReference type="AlphaFoldDB" id="R7V6S8"/>
<evidence type="ECO:0000256" key="3">
    <source>
        <dbReference type="ARBA" id="ARBA00012647"/>
    </source>
</evidence>
<gene>
    <name evidence="18" type="ORF">CAPTEDRAFT_176469</name>
</gene>
<evidence type="ECO:0000256" key="7">
    <source>
        <dbReference type="ARBA" id="ARBA00022723"/>
    </source>
</evidence>
<comment type="cofactor">
    <cofactor evidence="15">
        <name>Mg(2+)</name>
        <dbReference type="ChEBI" id="CHEBI:18420"/>
    </cofactor>
    <text evidence="15">Binds 1 Mg(2+) ion.</text>
</comment>
<keyword evidence="5" id="KW-0597">Phosphoprotein</keyword>
<protein>
    <recommendedName>
        <fullName evidence="3">alkaline phosphatase</fullName>
        <ecNumber evidence="3">3.1.3.1</ecNumber>
    </recommendedName>
</protein>
<dbReference type="OMA" id="GENQAHC"/>
<feature type="binding site" evidence="15">
    <location>
        <position position="389"/>
    </location>
    <ligand>
        <name>Zn(2+)</name>
        <dbReference type="ChEBI" id="CHEBI:29105"/>
        <label>2</label>
    </ligand>
</feature>
<evidence type="ECO:0000256" key="10">
    <source>
        <dbReference type="ARBA" id="ARBA00022842"/>
    </source>
</evidence>
<evidence type="ECO:0000256" key="2">
    <source>
        <dbReference type="ARBA" id="ARBA00005984"/>
    </source>
</evidence>
<feature type="binding site" evidence="15">
    <location>
        <position position="103"/>
    </location>
    <ligand>
        <name>Zn(2+)</name>
        <dbReference type="ChEBI" id="CHEBI:29105"/>
        <label>2</label>
    </ligand>
</feature>
<evidence type="ECO:0000256" key="9">
    <source>
        <dbReference type="ARBA" id="ARBA00022833"/>
    </source>
</evidence>
<dbReference type="OrthoDB" id="5818554at2759"/>
<dbReference type="PANTHER" id="PTHR11596">
    <property type="entry name" value="ALKALINE PHOSPHATASE"/>
    <property type="match status" value="1"/>
</dbReference>
<reference evidence="19" key="3">
    <citation type="submission" date="2015-06" db="UniProtKB">
        <authorList>
            <consortium name="EnsemblMetazoa"/>
        </authorList>
    </citation>
    <scope>IDENTIFICATION</scope>
</reference>
<dbReference type="GO" id="GO:0004035">
    <property type="term" value="F:alkaline phosphatase activity"/>
    <property type="evidence" value="ECO:0007669"/>
    <property type="project" value="UniProtKB-EC"/>
</dbReference>
<comment type="subcellular location">
    <subcellularLocation>
        <location evidence="1">Cell membrane</location>
        <topology evidence="1">Lipid-anchor</topology>
        <topology evidence="1">GPI-anchor</topology>
    </subcellularLocation>
</comment>
<evidence type="ECO:0000256" key="1">
    <source>
        <dbReference type="ARBA" id="ARBA00004609"/>
    </source>
</evidence>
<keyword evidence="12" id="KW-0325">Glycoprotein</keyword>
<keyword evidence="8" id="KW-0378">Hydrolase</keyword>
<proteinExistence type="inferred from homology"/>
<feature type="binding site" evidence="15">
    <location>
        <position position="385"/>
    </location>
    <ligand>
        <name>Zn(2+)</name>
        <dbReference type="ChEBI" id="CHEBI:29105"/>
        <label>2</label>
    </ligand>
</feature>
<dbReference type="STRING" id="283909.R7V6S8"/>
<keyword evidence="10 15" id="KW-0460">Magnesium</keyword>
<evidence type="ECO:0000256" key="11">
    <source>
        <dbReference type="ARBA" id="ARBA00023136"/>
    </source>
</evidence>
<dbReference type="InterPro" id="IPR017850">
    <property type="entry name" value="Alkaline_phosphatase_core_sf"/>
</dbReference>
<feature type="binding site" evidence="15">
    <location>
        <position position="427"/>
    </location>
    <ligand>
        <name>Zn(2+)</name>
        <dbReference type="ChEBI" id="CHEBI:29105"/>
        <label>2</label>
    </ligand>
</feature>
<keyword evidence="11" id="KW-0472">Membrane</keyword>
<evidence type="ECO:0000313" key="19">
    <source>
        <dbReference type="EnsemblMetazoa" id="CapteP176469"/>
    </source>
</evidence>
<comment type="similarity">
    <text evidence="2 16">Belongs to the alkaline phosphatase family.</text>
</comment>
<feature type="region of interest" description="Disordered" evidence="17">
    <location>
        <begin position="47"/>
        <end position="70"/>
    </location>
</feature>
<evidence type="ECO:0000256" key="14">
    <source>
        <dbReference type="PIRSR" id="PIRSR601952-1"/>
    </source>
</evidence>
<feature type="binding site" evidence="15">
    <location>
        <position position="217"/>
    </location>
    <ligand>
        <name>Mg(2+)</name>
        <dbReference type="ChEBI" id="CHEBI:18420"/>
    </ligand>
</feature>
<dbReference type="Gene3D" id="3.40.720.10">
    <property type="entry name" value="Alkaline Phosphatase, subunit A"/>
    <property type="match status" value="1"/>
</dbReference>
<sequence>MRNVNWLRANTRKNDIYFGHSAILIHPQYLLYQFLTHLFPPAHAASVSHHRHGTGETAAKKRSPRSGHEADWKRLAQEALERNIEALKPRVGVAKNAVFFIGDGMGMTSITGARWHMKQDEDLIAYEAELSWDKFPTVGLSKTYNTDIMTPDSAGTATAFLCGEKAREGVIGVNQDVHYGECETMTEDTELDSILKIAQTEDKWTGLVTTTRITHATPAASYAHSAHRYWENDNEIPDDQKEACPDMEDIAKQLVYSETGQNLKVIFGGGRSQFRPNTTMDPEYSDYPGFRGDGRDLIAEWISLKTEAGVNFHYVQNQTQFDNIDVENVDHVLGLFNPGHMNYEADRADDIWGEPSLEEMVQKAITILERSPNGYILFVESGRIDHAHHDTNANRALIDTYQMQKAVGRAIAMTSPDETLTVVSADHSHAFAISGYPDITTDIYGYVYEVSSPADPYLADDDKPYTTLAYANGPGWYTHRNGSLRIDMNDLPEDEKPGMGNVNFLQDAGVPFNSETHGGEDVPVYANGPMAYLLAGTYEQSYIPHVIMYATCIGDNRDLCTSSAVSLQASLWMASVLAWLLSVHFL</sequence>
<dbReference type="FunFam" id="3.40.720.10:FF:000008">
    <property type="entry name" value="Alkaline phosphatase"/>
    <property type="match status" value="1"/>
</dbReference>
<comment type="cofactor">
    <cofactor evidence="15">
        <name>Zn(2+)</name>
        <dbReference type="ChEBI" id="CHEBI:29105"/>
    </cofactor>
    <text evidence="15">Binds 2 Zn(2+) ions.</text>
</comment>
<evidence type="ECO:0000313" key="20">
    <source>
        <dbReference type="Proteomes" id="UP000014760"/>
    </source>
</evidence>
<dbReference type="HOGENOM" id="CLU_008539_4_0_1"/>
<keyword evidence="4" id="KW-1003">Cell membrane</keyword>
<feature type="binding site" evidence="15">
    <location>
        <position position="380"/>
    </location>
    <ligand>
        <name>Mg(2+)</name>
        <dbReference type="ChEBI" id="CHEBI:18420"/>
    </ligand>
</feature>
<keyword evidence="9 15" id="KW-0862">Zinc</keyword>
<dbReference type="GO" id="GO:0005886">
    <property type="term" value="C:plasma membrane"/>
    <property type="evidence" value="ECO:0007669"/>
    <property type="project" value="UniProtKB-SubCell"/>
</dbReference>
<evidence type="ECO:0000256" key="8">
    <source>
        <dbReference type="ARBA" id="ARBA00022801"/>
    </source>
</evidence>
<keyword evidence="7 15" id="KW-0479">Metal-binding</keyword>
<dbReference type="PANTHER" id="PTHR11596:SF5">
    <property type="entry name" value="ALKALINE PHOSPHATASE"/>
    <property type="match status" value="1"/>
</dbReference>
<evidence type="ECO:0000256" key="15">
    <source>
        <dbReference type="PIRSR" id="PIRSR601952-2"/>
    </source>
</evidence>
<evidence type="ECO:0000256" key="4">
    <source>
        <dbReference type="ARBA" id="ARBA00022475"/>
    </source>
</evidence>
<name>R7V6S8_CAPTE</name>
<evidence type="ECO:0000256" key="17">
    <source>
        <dbReference type="SAM" id="MobiDB-lite"/>
    </source>
</evidence>
<dbReference type="PRINTS" id="PR00113">
    <property type="entry name" value="ALKPHPHTASE"/>
</dbReference>
<feature type="binding site" evidence="15">
    <location>
        <position position="215"/>
    </location>
    <ligand>
        <name>Mg(2+)</name>
        <dbReference type="ChEBI" id="CHEBI:18420"/>
    </ligand>
</feature>
<dbReference type="InterPro" id="IPR001952">
    <property type="entry name" value="Alkaline_phosphatase"/>
</dbReference>
<organism evidence="18">
    <name type="scientific">Capitella teleta</name>
    <name type="common">Polychaete worm</name>
    <dbReference type="NCBI Taxonomy" id="283909"/>
    <lineage>
        <taxon>Eukaryota</taxon>
        <taxon>Metazoa</taxon>
        <taxon>Spiralia</taxon>
        <taxon>Lophotrochozoa</taxon>
        <taxon>Annelida</taxon>
        <taxon>Polychaeta</taxon>
        <taxon>Sedentaria</taxon>
        <taxon>Scolecida</taxon>
        <taxon>Capitellidae</taxon>
        <taxon>Capitella</taxon>
    </lineage>
</organism>
<dbReference type="Pfam" id="PF00245">
    <property type="entry name" value="Alk_phosphatase"/>
    <property type="match status" value="1"/>
</dbReference>
<keyword evidence="20" id="KW-1185">Reference proteome</keyword>
<dbReference type="Proteomes" id="UP000014760">
    <property type="component" value="Unassembled WGS sequence"/>
</dbReference>
<evidence type="ECO:0000256" key="6">
    <source>
        <dbReference type="ARBA" id="ARBA00022622"/>
    </source>
</evidence>
<dbReference type="EC" id="3.1.3.1" evidence="3"/>
<reference evidence="20" key="1">
    <citation type="submission" date="2012-12" db="EMBL/GenBank/DDBJ databases">
        <authorList>
            <person name="Hellsten U."/>
            <person name="Grimwood J."/>
            <person name="Chapman J.A."/>
            <person name="Shapiro H."/>
            <person name="Aerts A."/>
            <person name="Otillar R.P."/>
            <person name="Terry A.Y."/>
            <person name="Boore J.L."/>
            <person name="Simakov O."/>
            <person name="Marletaz F."/>
            <person name="Cho S.-J."/>
            <person name="Edsinger-Gonzales E."/>
            <person name="Havlak P."/>
            <person name="Kuo D.-H."/>
            <person name="Larsson T."/>
            <person name="Lv J."/>
            <person name="Arendt D."/>
            <person name="Savage R."/>
            <person name="Osoegawa K."/>
            <person name="de Jong P."/>
            <person name="Lindberg D.R."/>
            <person name="Seaver E.C."/>
            <person name="Weisblat D.A."/>
            <person name="Putnam N.H."/>
            <person name="Grigoriev I.V."/>
            <person name="Rokhsar D.S."/>
        </authorList>
    </citation>
    <scope>NUCLEOTIDE SEQUENCE</scope>
    <source>
        <strain evidence="20">I ESC-2004</strain>
    </source>
</reference>
<evidence type="ECO:0000256" key="13">
    <source>
        <dbReference type="ARBA" id="ARBA00023288"/>
    </source>
</evidence>
<dbReference type="SUPFAM" id="SSF53649">
    <property type="entry name" value="Alkaline phosphatase-like"/>
    <property type="match status" value="1"/>
</dbReference>
<evidence type="ECO:0000256" key="5">
    <source>
        <dbReference type="ARBA" id="ARBA00022553"/>
    </source>
</evidence>
<feature type="binding site" evidence="15">
    <location>
        <position position="517"/>
    </location>
    <ligand>
        <name>Zn(2+)</name>
        <dbReference type="ChEBI" id="CHEBI:29105"/>
        <label>2</label>
    </ligand>
</feature>
<dbReference type="FunCoup" id="R7V6S8">
    <property type="interactions" value="125"/>
</dbReference>
<evidence type="ECO:0000313" key="18">
    <source>
        <dbReference type="EMBL" id="ELU14152.1"/>
    </source>
</evidence>
<dbReference type="EMBL" id="AMQN01004953">
    <property type="status" value="NOT_ANNOTATED_CDS"/>
    <property type="molecule type" value="Genomic_DNA"/>
</dbReference>
<accession>R7V6S8</accession>
<dbReference type="EnsemblMetazoa" id="CapteT176469">
    <property type="protein sequence ID" value="CapteP176469"/>
    <property type="gene ID" value="CapteG176469"/>
</dbReference>
<feature type="binding site" evidence="15">
    <location>
        <position position="426"/>
    </location>
    <ligand>
        <name>Zn(2+)</name>
        <dbReference type="ChEBI" id="CHEBI:29105"/>
        <label>2</label>
    </ligand>
</feature>